<feature type="transmembrane region" description="Helical" evidence="1">
    <location>
        <begin position="180"/>
        <end position="200"/>
    </location>
</feature>
<evidence type="ECO:0008006" key="4">
    <source>
        <dbReference type="Google" id="ProtNLM"/>
    </source>
</evidence>
<evidence type="ECO:0000256" key="1">
    <source>
        <dbReference type="SAM" id="Phobius"/>
    </source>
</evidence>
<gene>
    <name evidence="2" type="ORF">GCM10022254_53030</name>
</gene>
<keyword evidence="1" id="KW-1133">Transmembrane helix</keyword>
<dbReference type="Proteomes" id="UP001501710">
    <property type="component" value="Unassembled WGS sequence"/>
</dbReference>
<sequence length="407" mass="41329">MPTAPEAPEPPRGLPLPIAAMAALSAAATAMTVVRWMTDGYAVSAFVPVLAVAVVGLAALLLARRRHLLAAGMVAVLPLLADVLLISPSTMLLDESATGLSLVDERTASAWLTDLAAVTTGAALAWLIMLKAVPDVPRRVRLGVGMCPIALCGLVLAIPLKWSYAGFALVGLYFDVSPLGAAAGLTVLLSVLAGGAGAVASLRRGWTDAPPVVALMAAQFGLAVLVWALAAVAPSLRDAAYGCRPTDPAVDVATAYVSVNSNGVDVSGAVHQGIQGSLPMVAAAVAVAVLAIALVRLSGSRKGVGLTVTRVLPPLLLLGPAAVLAWDATSELRGEPLALGSSGIPNCGPGEILRVTDQSAADLVDAVAAATYTIMPLLVCLSAVTACALARRRQVRTPEPRVGTIRQ</sequence>
<feature type="transmembrane region" description="Helical" evidence="1">
    <location>
        <begin position="277"/>
        <end position="295"/>
    </location>
</feature>
<feature type="transmembrane region" description="Helical" evidence="1">
    <location>
        <begin position="68"/>
        <end position="88"/>
    </location>
</feature>
<organism evidence="2 3">
    <name type="scientific">Actinomadura meridiana</name>
    <dbReference type="NCBI Taxonomy" id="559626"/>
    <lineage>
        <taxon>Bacteria</taxon>
        <taxon>Bacillati</taxon>
        <taxon>Actinomycetota</taxon>
        <taxon>Actinomycetes</taxon>
        <taxon>Streptosporangiales</taxon>
        <taxon>Thermomonosporaceae</taxon>
        <taxon>Actinomadura</taxon>
    </lineage>
</organism>
<keyword evidence="1" id="KW-0812">Transmembrane</keyword>
<comment type="caution">
    <text evidence="2">The sequence shown here is derived from an EMBL/GenBank/DDBJ whole genome shotgun (WGS) entry which is preliminary data.</text>
</comment>
<feature type="transmembrane region" description="Helical" evidence="1">
    <location>
        <begin position="307"/>
        <end position="326"/>
    </location>
</feature>
<evidence type="ECO:0000313" key="2">
    <source>
        <dbReference type="EMBL" id="GAA4238176.1"/>
    </source>
</evidence>
<feature type="transmembrane region" description="Helical" evidence="1">
    <location>
        <begin position="108"/>
        <end position="130"/>
    </location>
</feature>
<proteinExistence type="predicted"/>
<reference evidence="3" key="1">
    <citation type="journal article" date="2019" name="Int. J. Syst. Evol. Microbiol.">
        <title>The Global Catalogue of Microorganisms (GCM) 10K type strain sequencing project: providing services to taxonomists for standard genome sequencing and annotation.</title>
        <authorList>
            <consortium name="The Broad Institute Genomics Platform"/>
            <consortium name="The Broad Institute Genome Sequencing Center for Infectious Disease"/>
            <person name="Wu L."/>
            <person name="Ma J."/>
        </authorList>
    </citation>
    <scope>NUCLEOTIDE SEQUENCE [LARGE SCALE GENOMIC DNA]</scope>
    <source>
        <strain evidence="3">JCM 17440</strain>
    </source>
</reference>
<dbReference type="EMBL" id="BAABAS010000020">
    <property type="protein sequence ID" value="GAA4238176.1"/>
    <property type="molecule type" value="Genomic_DNA"/>
</dbReference>
<keyword evidence="1" id="KW-0472">Membrane</keyword>
<name>A0ABP8CE82_9ACTN</name>
<evidence type="ECO:0000313" key="3">
    <source>
        <dbReference type="Proteomes" id="UP001501710"/>
    </source>
</evidence>
<protein>
    <recommendedName>
        <fullName evidence="4">Integral membrane protein</fullName>
    </recommendedName>
</protein>
<feature type="transmembrane region" description="Helical" evidence="1">
    <location>
        <begin position="212"/>
        <end position="232"/>
    </location>
</feature>
<accession>A0ABP8CE82</accession>
<feature type="transmembrane region" description="Helical" evidence="1">
    <location>
        <begin position="12"/>
        <end position="34"/>
    </location>
</feature>
<keyword evidence="3" id="KW-1185">Reference proteome</keyword>
<feature type="transmembrane region" description="Helical" evidence="1">
    <location>
        <begin position="142"/>
        <end position="160"/>
    </location>
</feature>
<feature type="transmembrane region" description="Helical" evidence="1">
    <location>
        <begin position="369"/>
        <end position="390"/>
    </location>
</feature>
<feature type="transmembrane region" description="Helical" evidence="1">
    <location>
        <begin position="40"/>
        <end position="61"/>
    </location>
</feature>
<dbReference type="RefSeq" id="WP_344901534.1">
    <property type="nucleotide sequence ID" value="NZ_BAABAS010000020.1"/>
</dbReference>